<keyword evidence="8 12" id="KW-0798">TonB box</keyword>
<comment type="caution">
    <text evidence="16">The sequence shown here is derived from an EMBL/GenBank/DDBJ whole genome shotgun (WGS) entry which is preliminary data.</text>
</comment>
<evidence type="ECO:0000256" key="3">
    <source>
        <dbReference type="ARBA" id="ARBA00022452"/>
    </source>
</evidence>
<evidence type="ECO:0000256" key="1">
    <source>
        <dbReference type="ARBA" id="ARBA00004571"/>
    </source>
</evidence>
<keyword evidence="3 11" id="KW-1134">Transmembrane beta strand</keyword>
<keyword evidence="4" id="KW-0410">Iron transport</keyword>
<evidence type="ECO:0000256" key="2">
    <source>
        <dbReference type="ARBA" id="ARBA00022448"/>
    </source>
</evidence>
<feature type="domain" description="TonB-dependent receptor plug" evidence="15">
    <location>
        <begin position="62"/>
        <end position="167"/>
    </location>
</feature>
<evidence type="ECO:0000256" key="4">
    <source>
        <dbReference type="ARBA" id="ARBA00022496"/>
    </source>
</evidence>
<keyword evidence="6" id="KW-0408">Iron</keyword>
<dbReference type="Proteomes" id="UP001361239">
    <property type="component" value="Unassembled WGS sequence"/>
</dbReference>
<evidence type="ECO:0000256" key="10">
    <source>
        <dbReference type="ARBA" id="ARBA00023237"/>
    </source>
</evidence>
<dbReference type="CDD" id="cd01347">
    <property type="entry name" value="ligand_gated_channel"/>
    <property type="match status" value="1"/>
</dbReference>
<evidence type="ECO:0000256" key="12">
    <source>
        <dbReference type="RuleBase" id="RU003357"/>
    </source>
</evidence>
<keyword evidence="13" id="KW-0732">Signal</keyword>
<dbReference type="PROSITE" id="PS52016">
    <property type="entry name" value="TONB_DEPENDENT_REC_3"/>
    <property type="match status" value="1"/>
</dbReference>
<dbReference type="PANTHER" id="PTHR32552:SF81">
    <property type="entry name" value="TONB-DEPENDENT OUTER MEMBRANE RECEPTOR"/>
    <property type="match status" value="1"/>
</dbReference>
<dbReference type="PANTHER" id="PTHR32552">
    <property type="entry name" value="FERRICHROME IRON RECEPTOR-RELATED"/>
    <property type="match status" value="1"/>
</dbReference>
<evidence type="ECO:0000256" key="6">
    <source>
        <dbReference type="ARBA" id="ARBA00023004"/>
    </source>
</evidence>
<feature type="signal peptide" evidence="13">
    <location>
        <begin position="1"/>
        <end position="37"/>
    </location>
</feature>
<accession>A0ABU8RRI5</accession>
<evidence type="ECO:0000313" key="17">
    <source>
        <dbReference type="Proteomes" id="UP001361239"/>
    </source>
</evidence>
<gene>
    <name evidence="16" type="ORF">WG901_03590</name>
</gene>
<sequence length="750" mass="80517">MGDLDMGGHANRRHVASTLLALCITTALTGVSTQALAQETATVESTGVGDIVVTAQRREENLQDVPISVTAISNETLQAVGVGGTTSISQIVPSVQVTSSGPSNIFFMRGVGNTSGNVGEEGANAFYVDGVYLGDLTSAGTKFNNIQRIEVLKGPQGTLFGRNSSGGLVNIITREPGNEATVQGKVGYGNYNTLQGQLYAATPVGENLSFDVALTGKDQNDGFGTNLATGNDIGKGWYWGARSKLVWRPGDATKIVLSGDYYKDYNDYVNGFYLTKGSVGTGGYRFPGEYNLNTLDNGYADIQTFGGSLTVEHEFDFATLTSITARRGVKVQSSFDADYTSSRLVIAYVPSRVNTFQQELRLASASTTPFNWQLGVFYYHAKANVDGFTLRGLAFGGLNNGTSTRAEMKTNSYAAFGEAGYDITPTTHLIAGVRYTKDERTYRGTVTAIQTGVVTVAPPQQELSTGKVTYRVALRQDLGDKINVYASYNRGFKSGIFAATGSPLDPAVGPQTIDAFEVGLKSQLFDNLVRLNLAGFHYKIDDYQIRAQPSPGRTLLLNAATVKVDGLEGELTIAPTEGLTLNFSGTYLNSRFTDFPGAQFTYQSPAVCTTGQPAGRARPAGQSTGPATGGGINCFGDATGNKTPLSPTFASTISLNWRKNLGNDAEVIFNALWNHSSRIFFEADNRLTQGAYDVVNLSFELRPNKNWGIELWGNNMFDARYYQTGVGGTTGDHSEYAPPRTYGVSLKFDF</sequence>
<dbReference type="Pfam" id="PF00593">
    <property type="entry name" value="TonB_dep_Rec_b-barrel"/>
    <property type="match status" value="1"/>
</dbReference>
<comment type="subcellular location">
    <subcellularLocation>
        <location evidence="1 11">Cell outer membrane</location>
        <topology evidence="1 11">Multi-pass membrane protein</topology>
    </subcellularLocation>
</comment>
<keyword evidence="10 11" id="KW-0998">Cell outer membrane</keyword>
<proteinExistence type="inferred from homology"/>
<protein>
    <submittedName>
        <fullName evidence="16">TonB-dependent receptor</fullName>
    </submittedName>
</protein>
<evidence type="ECO:0000256" key="8">
    <source>
        <dbReference type="ARBA" id="ARBA00023077"/>
    </source>
</evidence>
<keyword evidence="17" id="KW-1185">Reference proteome</keyword>
<reference evidence="16 17" key="1">
    <citation type="submission" date="2024-03" db="EMBL/GenBank/DDBJ databases">
        <authorList>
            <person name="Jo J.-H."/>
        </authorList>
    </citation>
    <scope>NUCLEOTIDE SEQUENCE [LARGE SCALE GENOMIC DNA]</scope>
    <source>
        <strain evidence="16 17">PS1R-30</strain>
    </source>
</reference>
<feature type="domain" description="TonB-dependent receptor-like beta-barrel" evidence="14">
    <location>
        <begin position="247"/>
        <end position="715"/>
    </location>
</feature>
<dbReference type="InterPro" id="IPR000531">
    <property type="entry name" value="Beta-barrel_TonB"/>
</dbReference>
<evidence type="ECO:0000259" key="14">
    <source>
        <dbReference type="Pfam" id="PF00593"/>
    </source>
</evidence>
<evidence type="ECO:0000256" key="9">
    <source>
        <dbReference type="ARBA" id="ARBA00023136"/>
    </source>
</evidence>
<keyword evidence="16" id="KW-0675">Receptor</keyword>
<evidence type="ECO:0000256" key="7">
    <source>
        <dbReference type="ARBA" id="ARBA00023065"/>
    </source>
</evidence>
<keyword evidence="2 11" id="KW-0813">Transport</keyword>
<dbReference type="Pfam" id="PF07715">
    <property type="entry name" value="Plug"/>
    <property type="match status" value="1"/>
</dbReference>
<dbReference type="InterPro" id="IPR036942">
    <property type="entry name" value="Beta-barrel_TonB_sf"/>
</dbReference>
<evidence type="ECO:0000259" key="15">
    <source>
        <dbReference type="Pfam" id="PF07715"/>
    </source>
</evidence>
<dbReference type="RefSeq" id="WP_339585635.1">
    <property type="nucleotide sequence ID" value="NZ_JBBHJZ010000001.1"/>
</dbReference>
<keyword evidence="5 11" id="KW-0812">Transmembrane</keyword>
<dbReference type="InterPro" id="IPR012910">
    <property type="entry name" value="Plug_dom"/>
</dbReference>
<name>A0ABU8RRI5_9SPHN</name>
<evidence type="ECO:0000313" key="16">
    <source>
        <dbReference type="EMBL" id="MEJ5975703.1"/>
    </source>
</evidence>
<keyword evidence="9 11" id="KW-0472">Membrane</keyword>
<keyword evidence="7" id="KW-0406">Ion transport</keyword>
<dbReference type="Gene3D" id="2.40.170.20">
    <property type="entry name" value="TonB-dependent receptor, beta-barrel domain"/>
    <property type="match status" value="1"/>
</dbReference>
<evidence type="ECO:0000256" key="11">
    <source>
        <dbReference type="PROSITE-ProRule" id="PRU01360"/>
    </source>
</evidence>
<evidence type="ECO:0000256" key="5">
    <source>
        <dbReference type="ARBA" id="ARBA00022692"/>
    </source>
</evidence>
<evidence type="ECO:0000256" key="13">
    <source>
        <dbReference type="SAM" id="SignalP"/>
    </source>
</evidence>
<comment type="similarity">
    <text evidence="11 12">Belongs to the TonB-dependent receptor family.</text>
</comment>
<dbReference type="SUPFAM" id="SSF56935">
    <property type="entry name" value="Porins"/>
    <property type="match status" value="1"/>
</dbReference>
<dbReference type="EMBL" id="JBBHJZ010000001">
    <property type="protein sequence ID" value="MEJ5975703.1"/>
    <property type="molecule type" value="Genomic_DNA"/>
</dbReference>
<organism evidence="16 17">
    <name type="scientific">Novosphingobium anseongense</name>
    <dbReference type="NCBI Taxonomy" id="3133436"/>
    <lineage>
        <taxon>Bacteria</taxon>
        <taxon>Pseudomonadati</taxon>
        <taxon>Pseudomonadota</taxon>
        <taxon>Alphaproteobacteria</taxon>
        <taxon>Sphingomonadales</taxon>
        <taxon>Sphingomonadaceae</taxon>
        <taxon>Novosphingobium</taxon>
    </lineage>
</organism>
<feature type="chain" id="PRO_5045649690" evidence="13">
    <location>
        <begin position="38"/>
        <end position="750"/>
    </location>
</feature>
<dbReference type="InterPro" id="IPR039426">
    <property type="entry name" value="TonB-dep_rcpt-like"/>
</dbReference>